<evidence type="ECO:0000313" key="2">
    <source>
        <dbReference type="Proteomes" id="UP001234989"/>
    </source>
</evidence>
<dbReference type="PANTHER" id="PTHR33116">
    <property type="entry name" value="REVERSE TRANSCRIPTASE ZINC-BINDING DOMAIN-CONTAINING PROTEIN-RELATED-RELATED"/>
    <property type="match status" value="1"/>
</dbReference>
<evidence type="ECO:0000313" key="1">
    <source>
        <dbReference type="EMBL" id="WMV41291.1"/>
    </source>
</evidence>
<dbReference type="PANTHER" id="PTHR33116:SF84">
    <property type="entry name" value="RNA-DIRECTED DNA POLYMERASE"/>
    <property type="match status" value="1"/>
</dbReference>
<proteinExistence type="predicted"/>
<dbReference type="Proteomes" id="UP001234989">
    <property type="component" value="Chromosome 8"/>
</dbReference>
<sequence length="165" mass="18714">MEALTHFSATIGLVANMEKSNLFVTGVTEEVEKQLLSITGFTTESFLIRYLGLSLTFQRWSKMECHQLVNKLTSRIKNTYAKQLSYAEKLQVVLAVLFSIHSFWVSQSIVKEVDKKRRDYLWGGSGEKKKTLLVSCEKVCFPKRQGGLNIKGCGKWNVVFVGKLV</sequence>
<protein>
    <submittedName>
        <fullName evidence="1">Uncharacterized protein</fullName>
    </submittedName>
</protein>
<accession>A0AAF0U8Y0</accession>
<dbReference type="EMBL" id="CP133619">
    <property type="protein sequence ID" value="WMV41291.1"/>
    <property type="molecule type" value="Genomic_DNA"/>
</dbReference>
<organism evidence="1 2">
    <name type="scientific">Solanum verrucosum</name>
    <dbReference type="NCBI Taxonomy" id="315347"/>
    <lineage>
        <taxon>Eukaryota</taxon>
        <taxon>Viridiplantae</taxon>
        <taxon>Streptophyta</taxon>
        <taxon>Embryophyta</taxon>
        <taxon>Tracheophyta</taxon>
        <taxon>Spermatophyta</taxon>
        <taxon>Magnoliopsida</taxon>
        <taxon>eudicotyledons</taxon>
        <taxon>Gunneridae</taxon>
        <taxon>Pentapetalae</taxon>
        <taxon>asterids</taxon>
        <taxon>lamiids</taxon>
        <taxon>Solanales</taxon>
        <taxon>Solanaceae</taxon>
        <taxon>Solanoideae</taxon>
        <taxon>Solaneae</taxon>
        <taxon>Solanum</taxon>
    </lineage>
</organism>
<reference evidence="1" key="1">
    <citation type="submission" date="2023-08" db="EMBL/GenBank/DDBJ databases">
        <title>A de novo genome assembly of Solanum verrucosum Schlechtendal, a Mexican diploid species geographically isolated from the other diploid A-genome species in potato relatives.</title>
        <authorList>
            <person name="Hosaka K."/>
        </authorList>
    </citation>
    <scope>NUCLEOTIDE SEQUENCE</scope>
    <source>
        <tissue evidence="1">Young leaves</tissue>
    </source>
</reference>
<gene>
    <name evidence="1" type="ORF">MTR67_034676</name>
</gene>
<name>A0AAF0U8Y0_SOLVR</name>
<dbReference type="AlphaFoldDB" id="A0AAF0U8Y0"/>
<keyword evidence="2" id="KW-1185">Reference proteome</keyword>